<dbReference type="AlphaFoldDB" id="A0A1H0VHM3"/>
<evidence type="ECO:0000256" key="5">
    <source>
        <dbReference type="ARBA" id="ARBA00022692"/>
    </source>
</evidence>
<proteinExistence type="inferred from homology"/>
<dbReference type="Pfam" id="PF01032">
    <property type="entry name" value="FecCD"/>
    <property type="match status" value="1"/>
</dbReference>
<evidence type="ECO:0000256" key="4">
    <source>
        <dbReference type="ARBA" id="ARBA00022475"/>
    </source>
</evidence>
<evidence type="ECO:0000313" key="9">
    <source>
        <dbReference type="EMBL" id="SDP77586.1"/>
    </source>
</evidence>
<evidence type="ECO:0000256" key="6">
    <source>
        <dbReference type="ARBA" id="ARBA00022989"/>
    </source>
</evidence>
<feature type="transmembrane region" description="Helical" evidence="8">
    <location>
        <begin position="323"/>
        <end position="343"/>
    </location>
</feature>
<dbReference type="Proteomes" id="UP000199651">
    <property type="component" value="Unassembled WGS sequence"/>
</dbReference>
<dbReference type="STRING" id="504798.SAMN05421871_11214"/>
<dbReference type="GO" id="GO:0033214">
    <property type="term" value="P:siderophore-iron import into cell"/>
    <property type="evidence" value="ECO:0007669"/>
    <property type="project" value="TreeGrafter"/>
</dbReference>
<dbReference type="GO" id="GO:0022857">
    <property type="term" value="F:transmembrane transporter activity"/>
    <property type="evidence" value="ECO:0007669"/>
    <property type="project" value="InterPro"/>
</dbReference>
<dbReference type="OrthoDB" id="4455417at2"/>
<keyword evidence="7 8" id="KW-0472">Membrane</keyword>
<dbReference type="GO" id="GO:0005886">
    <property type="term" value="C:plasma membrane"/>
    <property type="evidence" value="ECO:0007669"/>
    <property type="project" value="UniProtKB-SubCell"/>
</dbReference>
<dbReference type="RefSeq" id="WP_091382973.1">
    <property type="nucleotide sequence ID" value="NZ_FNDV01000012.1"/>
</dbReference>
<organism evidence="9 10">
    <name type="scientific">Actinokineospora alba</name>
    <dbReference type="NCBI Taxonomy" id="504798"/>
    <lineage>
        <taxon>Bacteria</taxon>
        <taxon>Bacillati</taxon>
        <taxon>Actinomycetota</taxon>
        <taxon>Actinomycetes</taxon>
        <taxon>Pseudonocardiales</taxon>
        <taxon>Pseudonocardiaceae</taxon>
        <taxon>Actinokineospora</taxon>
    </lineage>
</organism>
<feature type="transmembrane region" description="Helical" evidence="8">
    <location>
        <begin position="293"/>
        <end position="311"/>
    </location>
</feature>
<reference evidence="10" key="1">
    <citation type="submission" date="2016-10" db="EMBL/GenBank/DDBJ databases">
        <authorList>
            <person name="Varghese N."/>
            <person name="Submissions S."/>
        </authorList>
    </citation>
    <scope>NUCLEOTIDE SEQUENCE [LARGE SCALE GENOMIC DNA]</scope>
    <source>
        <strain evidence="10">IBRC-M 10655</strain>
    </source>
</reference>
<feature type="transmembrane region" description="Helical" evidence="8">
    <location>
        <begin position="140"/>
        <end position="158"/>
    </location>
</feature>
<keyword evidence="4" id="KW-1003">Cell membrane</keyword>
<evidence type="ECO:0000313" key="10">
    <source>
        <dbReference type="Proteomes" id="UP000199651"/>
    </source>
</evidence>
<keyword evidence="6 8" id="KW-1133">Transmembrane helix</keyword>
<evidence type="ECO:0000256" key="1">
    <source>
        <dbReference type="ARBA" id="ARBA00004651"/>
    </source>
</evidence>
<comment type="similarity">
    <text evidence="2">Belongs to the binding-protein-dependent transport system permease family. FecCD subfamily.</text>
</comment>
<protein>
    <submittedName>
        <fullName evidence="9">Iron complex transport system permease protein</fullName>
    </submittedName>
</protein>
<feature type="transmembrane region" description="Helical" evidence="8">
    <location>
        <begin position="28"/>
        <end position="49"/>
    </location>
</feature>
<dbReference type="InterPro" id="IPR037294">
    <property type="entry name" value="ABC_BtuC-like"/>
</dbReference>
<feature type="transmembrane region" description="Helical" evidence="8">
    <location>
        <begin position="253"/>
        <end position="281"/>
    </location>
</feature>
<dbReference type="PANTHER" id="PTHR30472">
    <property type="entry name" value="FERRIC ENTEROBACTIN TRANSPORT SYSTEM PERMEASE PROTEIN"/>
    <property type="match status" value="1"/>
</dbReference>
<evidence type="ECO:0000256" key="3">
    <source>
        <dbReference type="ARBA" id="ARBA00022448"/>
    </source>
</evidence>
<dbReference type="EMBL" id="FNJB01000014">
    <property type="protein sequence ID" value="SDP77586.1"/>
    <property type="molecule type" value="Genomic_DNA"/>
</dbReference>
<evidence type="ECO:0000256" key="2">
    <source>
        <dbReference type="ARBA" id="ARBA00007935"/>
    </source>
</evidence>
<keyword evidence="3" id="KW-0813">Transport</keyword>
<dbReference type="PANTHER" id="PTHR30472:SF24">
    <property type="entry name" value="FERRIC ENTEROBACTIN TRANSPORT SYSTEM PERMEASE PROTEIN FEPG"/>
    <property type="match status" value="1"/>
</dbReference>
<feature type="transmembrane region" description="Helical" evidence="8">
    <location>
        <begin position="164"/>
        <end position="187"/>
    </location>
</feature>
<feature type="transmembrane region" description="Helical" evidence="8">
    <location>
        <begin position="208"/>
        <end position="233"/>
    </location>
</feature>
<feature type="transmembrane region" description="Helical" evidence="8">
    <location>
        <begin position="113"/>
        <end position="133"/>
    </location>
</feature>
<dbReference type="CDD" id="cd06550">
    <property type="entry name" value="TM_ABC_iron-siderophores_like"/>
    <property type="match status" value="1"/>
</dbReference>
<feature type="transmembrane region" description="Helical" evidence="8">
    <location>
        <begin position="82"/>
        <end position="101"/>
    </location>
</feature>
<name>A0A1H0VHM3_9PSEU</name>
<dbReference type="InterPro" id="IPR000522">
    <property type="entry name" value="ABC_transptr_permease_BtuC"/>
</dbReference>
<keyword evidence="5 8" id="KW-0812">Transmembrane</keyword>
<dbReference type="SUPFAM" id="SSF81345">
    <property type="entry name" value="ABC transporter involved in vitamin B12 uptake, BtuC"/>
    <property type="match status" value="1"/>
</dbReference>
<sequence length="353" mass="36484">MALLELTRQPGRIAVRLGPTSAIIRPRMLGVCLGLLLASALLFAVELSFGDYPIPLVDVVQALFGVGDRATLFVIEELRLPRALVALLAGCAFGISGALFQTLTRNPLASPDMIGLSSGSATAVVAGMVVGFGSGLGTQALGLFGGIATAVLIYGLAWKGGTTGYRIVLVGIGVSWMCTSLTSYLLVKADMWQAQQVLRWIIGSLNGADWIHVTPLAWATITLGIAVLLLSRWLRLLQLGTDVATALGVPVRFAQPALIVTAAALVSFATAATGPIVFVALTAPQIAQRLTGSAWPPLVASGLTGSFLVLGSDLIAQRVIPGTLLPIGVVTGALGGLFLLWLLTRANRVGSGG</sequence>
<gene>
    <name evidence="9" type="ORF">SAMN05192558_11414</name>
</gene>
<evidence type="ECO:0000256" key="7">
    <source>
        <dbReference type="ARBA" id="ARBA00023136"/>
    </source>
</evidence>
<evidence type="ECO:0000256" key="8">
    <source>
        <dbReference type="SAM" id="Phobius"/>
    </source>
</evidence>
<accession>A0A1H0VHM3</accession>
<keyword evidence="10" id="KW-1185">Reference proteome</keyword>
<dbReference type="Gene3D" id="1.10.3470.10">
    <property type="entry name" value="ABC transporter involved in vitamin B12 uptake, BtuC"/>
    <property type="match status" value="1"/>
</dbReference>
<comment type="subcellular location">
    <subcellularLocation>
        <location evidence="1">Cell membrane</location>
        <topology evidence="1">Multi-pass membrane protein</topology>
    </subcellularLocation>
</comment>